<sequence>MKFRPPFPHALPDPKSLGYPVAVETYAMRLRSFYNSRATWHRRFFRLSGITVIVVGASLPLLATLDWPGAKLAVSVAGVVVAGVTALRAFYRWDQSWILLRNTERAITEAWWDWHGDLDTTTNGDGAPDPRQIEVTREFARKLIEIRKREAESFFADLAFPAHNVHDRNGSGRDQARVAGVNPEKK</sequence>
<feature type="transmembrane region" description="Helical" evidence="2">
    <location>
        <begin position="44"/>
        <end position="63"/>
    </location>
</feature>
<keyword evidence="2" id="KW-0812">Transmembrane</keyword>
<dbReference type="OrthoDB" id="3365037at2"/>
<feature type="region of interest" description="Disordered" evidence="1">
    <location>
        <begin position="166"/>
        <end position="186"/>
    </location>
</feature>
<gene>
    <name evidence="3" type="ORF">SAMN05421837_105647</name>
</gene>
<dbReference type="InterPro" id="IPR025325">
    <property type="entry name" value="DUF4231"/>
</dbReference>
<evidence type="ECO:0000313" key="3">
    <source>
        <dbReference type="EMBL" id="SEF31240.1"/>
    </source>
</evidence>
<keyword evidence="2" id="KW-0472">Membrane</keyword>
<evidence type="ECO:0008006" key="5">
    <source>
        <dbReference type="Google" id="ProtNLM"/>
    </source>
</evidence>
<protein>
    <recommendedName>
        <fullName evidence="5">DUF4231 domain-containing protein</fullName>
    </recommendedName>
</protein>
<reference evidence="4" key="1">
    <citation type="submission" date="2016-10" db="EMBL/GenBank/DDBJ databases">
        <authorList>
            <person name="Varghese N."/>
            <person name="Submissions S."/>
        </authorList>
    </citation>
    <scope>NUCLEOTIDE SEQUENCE [LARGE SCALE GENOMIC DNA]</scope>
    <source>
        <strain evidence="4">DSM 44654</strain>
    </source>
</reference>
<dbReference type="Pfam" id="PF14015">
    <property type="entry name" value="DUF4231"/>
    <property type="match status" value="1"/>
</dbReference>
<evidence type="ECO:0000256" key="1">
    <source>
        <dbReference type="SAM" id="MobiDB-lite"/>
    </source>
</evidence>
<organism evidence="3 4">
    <name type="scientific">Amycolatopsis pretoriensis</name>
    <dbReference type="NCBI Taxonomy" id="218821"/>
    <lineage>
        <taxon>Bacteria</taxon>
        <taxon>Bacillati</taxon>
        <taxon>Actinomycetota</taxon>
        <taxon>Actinomycetes</taxon>
        <taxon>Pseudonocardiales</taxon>
        <taxon>Pseudonocardiaceae</taxon>
        <taxon>Amycolatopsis</taxon>
    </lineage>
</organism>
<feature type="transmembrane region" description="Helical" evidence="2">
    <location>
        <begin position="69"/>
        <end position="91"/>
    </location>
</feature>
<keyword evidence="2" id="KW-1133">Transmembrane helix</keyword>
<evidence type="ECO:0000256" key="2">
    <source>
        <dbReference type="SAM" id="Phobius"/>
    </source>
</evidence>
<dbReference type="NCBIfam" id="NF033634">
    <property type="entry name" value="SLATT_1"/>
    <property type="match status" value="1"/>
</dbReference>
<keyword evidence="4" id="KW-1185">Reference proteome</keyword>
<dbReference type="AlphaFoldDB" id="A0A1H5QYQ0"/>
<proteinExistence type="predicted"/>
<evidence type="ECO:0000313" key="4">
    <source>
        <dbReference type="Proteomes" id="UP000198878"/>
    </source>
</evidence>
<feature type="compositionally biased region" description="Basic and acidic residues" evidence="1">
    <location>
        <begin position="166"/>
        <end position="176"/>
    </location>
</feature>
<name>A0A1H5QYQ0_9PSEU</name>
<dbReference type="Proteomes" id="UP000198878">
    <property type="component" value="Unassembled WGS sequence"/>
</dbReference>
<dbReference type="RefSeq" id="WP_086675544.1">
    <property type="nucleotide sequence ID" value="NZ_FNUJ01000005.1"/>
</dbReference>
<dbReference type="EMBL" id="FNUJ01000005">
    <property type="protein sequence ID" value="SEF31240.1"/>
    <property type="molecule type" value="Genomic_DNA"/>
</dbReference>
<accession>A0A1H5QYQ0</accession>